<comment type="caution">
    <text evidence="1">The sequence shown here is derived from an EMBL/GenBank/DDBJ whole genome shotgun (WGS) entry which is preliminary data.</text>
</comment>
<dbReference type="SFLD" id="SFLDG01129">
    <property type="entry name" value="C1.5:_HAD__Beta-PGM__Phosphata"/>
    <property type="match status" value="1"/>
</dbReference>
<evidence type="ECO:0000313" key="1">
    <source>
        <dbReference type="EMBL" id="RRD70364.1"/>
    </source>
</evidence>
<dbReference type="InterPro" id="IPR036412">
    <property type="entry name" value="HAD-like_sf"/>
</dbReference>
<dbReference type="NCBIfam" id="TIGR01509">
    <property type="entry name" value="HAD-SF-IA-v3"/>
    <property type="match status" value="1"/>
</dbReference>
<evidence type="ECO:0000313" key="2">
    <source>
        <dbReference type="Proteomes" id="UP000279860"/>
    </source>
</evidence>
<dbReference type="Gene3D" id="3.40.50.1000">
    <property type="entry name" value="HAD superfamily/HAD-like"/>
    <property type="match status" value="1"/>
</dbReference>
<proteinExistence type="predicted"/>
<gene>
    <name evidence="1" type="ORF">EII41_12790</name>
</gene>
<dbReference type="InterPro" id="IPR023198">
    <property type="entry name" value="PGP-like_dom2"/>
</dbReference>
<dbReference type="Gene3D" id="1.10.150.240">
    <property type="entry name" value="Putative phosphatase, domain 2"/>
    <property type="match status" value="1"/>
</dbReference>
<dbReference type="PANTHER" id="PTHR43611">
    <property type="entry name" value="ALPHA-D-GLUCOSE 1-PHOSPHATE PHOSPHATASE"/>
    <property type="match status" value="1"/>
</dbReference>
<dbReference type="SUPFAM" id="SSF56784">
    <property type="entry name" value="HAD-like"/>
    <property type="match status" value="1"/>
</dbReference>
<reference evidence="1 2" key="1">
    <citation type="submission" date="2018-11" db="EMBL/GenBank/DDBJ databases">
        <title>Genomes From Bacteria Associated with the Canine Oral Cavity: a Test Case for Automated Genome-Based Taxonomic Assignment.</title>
        <authorList>
            <person name="Coil D.A."/>
            <person name="Jospin G."/>
            <person name="Darling A.E."/>
            <person name="Wallis C."/>
            <person name="Davis I.J."/>
            <person name="Harris S."/>
            <person name="Eisen J.A."/>
            <person name="Holcombe L.J."/>
            <person name="O'Flynn C."/>
        </authorList>
    </citation>
    <scope>NUCLEOTIDE SEQUENCE [LARGE SCALE GENOMIC DNA]</scope>
    <source>
        <strain evidence="1 2">OH1426_COT-023</strain>
    </source>
</reference>
<sequence length="214" mass="24527">MTMIKNIVFDMGGVLVDLSRERSVRQFEALGVSDASDLINPYSHNGLFGSLENGDVTTFEFCQRLSEHCGKELHPEAIREAWKSMVNPAPVYKLDYILELRKRYKCYVLSNNNDMIVEWAKTSDFSDARRPISDYFDRMYFSYELKCMKPHPEIFHKMIADSGIIPSESLYIDDGIQHLETAKSLGFVTLLAENGKDWRDAVDQCLQAHTLIGK</sequence>
<dbReference type="SFLD" id="SFLDS00003">
    <property type="entry name" value="Haloacid_Dehalogenase"/>
    <property type="match status" value="1"/>
</dbReference>
<name>A0A3P1YGW5_TANFO</name>
<dbReference type="AlphaFoldDB" id="A0A3P1YGW5"/>
<dbReference type="EMBL" id="RQYN01000077">
    <property type="protein sequence ID" value="RRD70364.1"/>
    <property type="molecule type" value="Genomic_DNA"/>
</dbReference>
<dbReference type="PANTHER" id="PTHR43611:SF3">
    <property type="entry name" value="FLAVIN MONONUCLEOTIDE HYDROLASE 1, CHLOROPLATIC"/>
    <property type="match status" value="1"/>
</dbReference>
<dbReference type="InterPro" id="IPR006439">
    <property type="entry name" value="HAD-SF_hydro_IA"/>
</dbReference>
<dbReference type="Proteomes" id="UP000279860">
    <property type="component" value="Unassembled WGS sequence"/>
</dbReference>
<protein>
    <submittedName>
        <fullName evidence="1">HAD family phosphatase</fullName>
    </submittedName>
</protein>
<accession>A0A3P1YGW5</accession>
<organism evidence="1 2">
    <name type="scientific">Tannerella forsythia</name>
    <name type="common">Bacteroides forsythus</name>
    <dbReference type="NCBI Taxonomy" id="28112"/>
    <lineage>
        <taxon>Bacteria</taxon>
        <taxon>Pseudomonadati</taxon>
        <taxon>Bacteroidota</taxon>
        <taxon>Bacteroidia</taxon>
        <taxon>Bacteroidales</taxon>
        <taxon>Tannerellaceae</taxon>
        <taxon>Tannerella</taxon>
    </lineage>
</organism>
<dbReference type="PRINTS" id="PR00413">
    <property type="entry name" value="HADHALOGNASE"/>
</dbReference>
<dbReference type="CDD" id="cd02603">
    <property type="entry name" value="HAD_sEH-N_like"/>
    <property type="match status" value="1"/>
</dbReference>
<dbReference type="InterPro" id="IPR023214">
    <property type="entry name" value="HAD_sf"/>
</dbReference>
<dbReference type="Pfam" id="PF00702">
    <property type="entry name" value="Hydrolase"/>
    <property type="match status" value="1"/>
</dbReference>